<dbReference type="GeneID" id="19526349"/>
<dbReference type="RefSeq" id="YP_009036949.1">
    <property type="nucleotide sequence ID" value="NC_024216.1"/>
</dbReference>
<evidence type="ECO:0000313" key="2">
    <source>
        <dbReference type="Proteomes" id="UP000026902"/>
    </source>
</evidence>
<proteinExistence type="predicted"/>
<sequence>MKINLYLKNNSCVVVNTRHLSMDSFAEDLACSQIKGFTNYRDIEPIGDYVVIDDEYIRYDEIVHFRAHKEEK</sequence>
<name>A0A024B0E3_9CAUD</name>
<evidence type="ECO:0000313" key="1">
    <source>
        <dbReference type="EMBL" id="AHZ09483.1"/>
    </source>
</evidence>
<organism evidence="1 2">
    <name type="scientific">Bacillus phage CAM003</name>
    <dbReference type="NCBI Taxonomy" id="1486657"/>
    <lineage>
        <taxon>Viruses</taxon>
        <taxon>Duplodnaviria</taxon>
        <taxon>Heunggongvirae</taxon>
        <taxon>Uroviricota</taxon>
        <taxon>Caudoviricetes</taxon>
        <taxon>Herelleviridae</taxon>
        <taxon>Bastillevirinae</taxon>
        <taxon>Bastillevirus</taxon>
        <taxon>Bastillevirus CAM003</taxon>
    </lineage>
</organism>
<protein>
    <submittedName>
        <fullName evidence="1">Uncharacterized protein</fullName>
    </submittedName>
</protein>
<dbReference type="Proteomes" id="UP000026902">
    <property type="component" value="Segment"/>
</dbReference>
<dbReference type="KEGG" id="vg:19526349"/>
<keyword evidence="2" id="KW-1185">Reference proteome</keyword>
<reference evidence="2" key="1">
    <citation type="submission" date="2014-09" db="EMBL/GenBank/DDBJ databases">
        <authorList>
            <person name="Sauder A.B."/>
            <person name="McKenzie Q.R."/>
            <person name="Temple L.M."/>
            <person name="Alexis B.K."/>
            <person name="Al-Atrache Z."/>
            <person name="Lewis L.O."/>
            <person name="Loesser-Casey K.E."/>
            <person name="Mitchell K.J."/>
        </authorList>
    </citation>
    <scope>NUCLEOTIDE SEQUENCE [LARGE SCALE GENOMIC DNA]</scope>
</reference>
<dbReference type="EMBL" id="KJ489397">
    <property type="protein sequence ID" value="AHZ09483.1"/>
    <property type="molecule type" value="Genomic_DNA"/>
</dbReference>
<accession>A0A024B0E3</accession>